<evidence type="ECO:0000313" key="6">
    <source>
        <dbReference type="Proteomes" id="UP000192756"/>
    </source>
</evidence>
<evidence type="ECO:0000313" key="5">
    <source>
        <dbReference type="EMBL" id="SMC76623.1"/>
    </source>
</evidence>
<dbReference type="AlphaFoldDB" id="A0A1W2BUG6"/>
<name>A0A1W2BUG6_9SPHI</name>
<proteinExistence type="predicted"/>
<dbReference type="SUPFAM" id="SSF51261">
    <property type="entry name" value="Duplicated hybrid motif"/>
    <property type="match status" value="1"/>
</dbReference>
<keyword evidence="5" id="KW-0378">Hydrolase</keyword>
<feature type="coiled-coil region" evidence="2">
    <location>
        <begin position="27"/>
        <end position="89"/>
    </location>
</feature>
<dbReference type="EMBL" id="FWXT01000001">
    <property type="protein sequence ID" value="SMC76623.1"/>
    <property type="molecule type" value="Genomic_DNA"/>
</dbReference>
<dbReference type="Proteomes" id="UP000192756">
    <property type="component" value="Unassembled WGS sequence"/>
</dbReference>
<dbReference type="Gene3D" id="2.70.70.10">
    <property type="entry name" value="Glucose Permease (Domain IIA)"/>
    <property type="match status" value="1"/>
</dbReference>
<feature type="signal peptide" evidence="3">
    <location>
        <begin position="1"/>
        <end position="24"/>
    </location>
</feature>
<evidence type="ECO:0000256" key="3">
    <source>
        <dbReference type="SAM" id="SignalP"/>
    </source>
</evidence>
<dbReference type="PANTHER" id="PTHR21666:SF289">
    <property type="entry name" value="L-ALA--D-GLU ENDOPEPTIDASE"/>
    <property type="match status" value="1"/>
</dbReference>
<sequence length="435" mass="47985">MKLRKSLILLLFVFFTLVTSAVFAQSSAELKRKKEAIQREIELLQRNLTKTAKSKKLTLGQISALNAKINLMQDKITVINSEIKNLDNQIHENTNTVISLKGQLSQLKKEYGAMIRFAQRNKNAYDKMMFIFAAKDFNQAYKRIKYLQQFGQYRKKQAGYIQGTQKDLNNKIVVLDKNLKEKSNLLHEQENEKDKLGKNKSEQSAVLNKYAKQEKQYQKDIAARKKQQAQIDRSIRAAIAREIALERKRAEEAARAAAAKAAAAAAAAAAKAKAENRPAPAAVPAAKPKAGGDYLAATPEAAKLSSAFESNRGGLPWPVASGSITESFGKHKSGQANYDNVGITIQTADGAAVRAIFNGEVRKVSGVMGKYYVLIRHGQFFTVYSNLRSVSVGVGDKVTTKQTIGVVALEGGVPELQFQIWRGQTPQNPAGWIAK</sequence>
<gene>
    <name evidence="5" type="ORF">SAMN04488524_2647</name>
</gene>
<reference evidence="6" key="1">
    <citation type="submission" date="2017-04" db="EMBL/GenBank/DDBJ databases">
        <authorList>
            <person name="Varghese N."/>
            <person name="Submissions S."/>
        </authorList>
    </citation>
    <scope>NUCLEOTIDE SEQUENCE [LARGE SCALE GENOMIC DNA]</scope>
    <source>
        <strain evidence="6">DSM 12126</strain>
    </source>
</reference>
<keyword evidence="2" id="KW-0175">Coiled coil</keyword>
<accession>A0A1W2BUG6</accession>
<dbReference type="Gene3D" id="6.10.250.3150">
    <property type="match status" value="1"/>
</dbReference>
<dbReference type="InterPro" id="IPR011055">
    <property type="entry name" value="Dup_hybrid_motif"/>
</dbReference>
<dbReference type="STRING" id="151894.SAMN04488524_2647"/>
<dbReference type="InterPro" id="IPR016047">
    <property type="entry name" value="M23ase_b-sheet_dom"/>
</dbReference>
<dbReference type="CDD" id="cd12797">
    <property type="entry name" value="M23_peptidase"/>
    <property type="match status" value="1"/>
</dbReference>
<keyword evidence="6" id="KW-1185">Reference proteome</keyword>
<evidence type="ECO:0000256" key="1">
    <source>
        <dbReference type="ARBA" id="ARBA00022729"/>
    </source>
</evidence>
<dbReference type="OrthoDB" id="9815884at2"/>
<evidence type="ECO:0000259" key="4">
    <source>
        <dbReference type="Pfam" id="PF01551"/>
    </source>
</evidence>
<feature type="chain" id="PRO_5013117108" evidence="3">
    <location>
        <begin position="25"/>
        <end position="435"/>
    </location>
</feature>
<dbReference type="InterPro" id="IPR050570">
    <property type="entry name" value="Cell_wall_metabolism_enzyme"/>
</dbReference>
<keyword evidence="1 3" id="KW-0732">Signal</keyword>
<dbReference type="GO" id="GO:0004222">
    <property type="term" value="F:metalloendopeptidase activity"/>
    <property type="evidence" value="ECO:0007669"/>
    <property type="project" value="TreeGrafter"/>
</dbReference>
<feature type="domain" description="M23ase beta-sheet core" evidence="4">
    <location>
        <begin position="341"/>
        <end position="429"/>
    </location>
</feature>
<dbReference type="Pfam" id="PF01551">
    <property type="entry name" value="Peptidase_M23"/>
    <property type="match status" value="1"/>
</dbReference>
<organism evidence="5 6">
    <name type="scientific">Pedobacter africanus</name>
    <dbReference type="NCBI Taxonomy" id="151894"/>
    <lineage>
        <taxon>Bacteria</taxon>
        <taxon>Pseudomonadati</taxon>
        <taxon>Bacteroidota</taxon>
        <taxon>Sphingobacteriia</taxon>
        <taxon>Sphingobacteriales</taxon>
        <taxon>Sphingobacteriaceae</taxon>
        <taxon>Pedobacter</taxon>
    </lineage>
</organism>
<feature type="coiled-coil region" evidence="2">
    <location>
        <begin position="172"/>
        <end position="199"/>
    </location>
</feature>
<dbReference type="RefSeq" id="WP_084239260.1">
    <property type="nucleotide sequence ID" value="NZ_FWXT01000001.1"/>
</dbReference>
<evidence type="ECO:0000256" key="2">
    <source>
        <dbReference type="SAM" id="Coils"/>
    </source>
</evidence>
<protein>
    <submittedName>
        <fullName evidence="5">Septal ring factor EnvC, activator of murein hydrolases AmiA and AmiB</fullName>
    </submittedName>
</protein>
<dbReference type="PANTHER" id="PTHR21666">
    <property type="entry name" value="PEPTIDASE-RELATED"/>
    <property type="match status" value="1"/>
</dbReference>